<dbReference type="OMA" id="HANIGNM"/>
<reference evidence="11 12" key="1">
    <citation type="journal article" date="2016" name="Genome Biol. Evol.">
        <title>Gene Family Evolution Reflects Adaptation to Soil Environmental Stressors in the Genome of the Collembolan Orchesella cincta.</title>
        <authorList>
            <person name="Faddeeva-Vakhrusheva A."/>
            <person name="Derks M.F."/>
            <person name="Anvar S.Y."/>
            <person name="Agamennone V."/>
            <person name="Suring W."/>
            <person name="Smit S."/>
            <person name="van Straalen N.M."/>
            <person name="Roelofs D."/>
        </authorList>
    </citation>
    <scope>NUCLEOTIDE SEQUENCE [LARGE SCALE GENOMIC DNA]</scope>
    <source>
        <tissue evidence="11">Mixed pool</tissue>
    </source>
</reference>
<name>A0A1D2MJJ2_ORCCI</name>
<dbReference type="SUPFAM" id="SSF161093">
    <property type="entry name" value="MgtE membrane domain-like"/>
    <property type="match status" value="2"/>
</dbReference>
<feature type="transmembrane region" description="Helical" evidence="9">
    <location>
        <begin position="297"/>
        <end position="318"/>
    </location>
</feature>
<dbReference type="PANTHER" id="PTHR16228">
    <property type="entry name" value="DIVALENT CATION TRANSPORTER SOLUTE CARRIER FAMILY 41"/>
    <property type="match status" value="1"/>
</dbReference>
<feature type="domain" description="SLC41A/MgtE integral membrane" evidence="10">
    <location>
        <begin position="396"/>
        <end position="540"/>
    </location>
</feature>
<evidence type="ECO:0000256" key="8">
    <source>
        <dbReference type="ARBA" id="ARBA00023136"/>
    </source>
</evidence>
<keyword evidence="4 9" id="KW-0812">Transmembrane</keyword>
<gene>
    <name evidence="11" type="ORF">Ocin01_13539</name>
</gene>
<accession>A0A1D2MJJ2</accession>
<dbReference type="Gene3D" id="1.10.357.20">
    <property type="entry name" value="SLC41 divalent cation transporters, integral membrane domain"/>
    <property type="match status" value="2"/>
</dbReference>
<keyword evidence="12" id="KW-1185">Reference proteome</keyword>
<keyword evidence="5" id="KW-0460">Magnesium</keyword>
<feature type="domain" description="SLC41A/MgtE integral membrane" evidence="10">
    <location>
        <begin position="185"/>
        <end position="315"/>
    </location>
</feature>
<dbReference type="GO" id="GO:0005886">
    <property type="term" value="C:plasma membrane"/>
    <property type="evidence" value="ECO:0007669"/>
    <property type="project" value="TreeGrafter"/>
</dbReference>
<comment type="subcellular location">
    <subcellularLocation>
        <location evidence="1">Membrane</location>
        <topology evidence="1">Multi-pass membrane protein</topology>
    </subcellularLocation>
</comment>
<proteinExistence type="inferred from homology"/>
<evidence type="ECO:0000256" key="9">
    <source>
        <dbReference type="SAM" id="Phobius"/>
    </source>
</evidence>
<evidence type="ECO:0000256" key="7">
    <source>
        <dbReference type="ARBA" id="ARBA00023065"/>
    </source>
</evidence>
<feature type="transmembrane region" description="Helical" evidence="9">
    <location>
        <begin position="484"/>
        <end position="504"/>
    </location>
</feature>
<evidence type="ECO:0000256" key="4">
    <source>
        <dbReference type="ARBA" id="ARBA00022692"/>
    </source>
</evidence>
<feature type="transmembrane region" description="Helical" evidence="9">
    <location>
        <begin position="453"/>
        <end position="472"/>
    </location>
</feature>
<dbReference type="Proteomes" id="UP000094527">
    <property type="component" value="Unassembled WGS sequence"/>
</dbReference>
<feature type="transmembrane region" description="Helical" evidence="9">
    <location>
        <begin position="229"/>
        <end position="248"/>
    </location>
</feature>
<evidence type="ECO:0000259" key="10">
    <source>
        <dbReference type="Pfam" id="PF01769"/>
    </source>
</evidence>
<keyword evidence="6 9" id="KW-1133">Transmembrane helix</keyword>
<feature type="transmembrane region" description="Helical" evidence="9">
    <location>
        <begin position="525"/>
        <end position="544"/>
    </location>
</feature>
<dbReference type="InterPro" id="IPR036739">
    <property type="entry name" value="SLC41_membr_dom_sf"/>
</dbReference>
<evidence type="ECO:0000256" key="1">
    <source>
        <dbReference type="ARBA" id="ARBA00004141"/>
    </source>
</evidence>
<dbReference type="GO" id="GO:0008324">
    <property type="term" value="F:monoatomic cation transmembrane transporter activity"/>
    <property type="evidence" value="ECO:0007669"/>
    <property type="project" value="InterPro"/>
</dbReference>
<evidence type="ECO:0000256" key="2">
    <source>
        <dbReference type="ARBA" id="ARBA00009749"/>
    </source>
</evidence>
<dbReference type="InterPro" id="IPR006667">
    <property type="entry name" value="SLC41_membr_dom"/>
</dbReference>
<sequence>MSDIHKSDSGCWDAETEISLEDITPVKINPNPPIIIISPTSTISSNDYIIAPNEVDIDAAIKAKAAKERSNTNSDVVVTSESGNPNPTSQRYEYMRKKSIADSIIEAFAGNIGAIGPGNAVSRASLVSRGKWRLTPEPWYKILRDISFPFMVAGLGMVGAGLLLDLVLEWEVYRDIPELVILVTPFLGLKGNLECTLASRLSTHANIGNMKDSHTKWRICFGNLMLDQLQAIVCGLVASFIALCMNLARTGSWPLDHSLLLTSASIATASMVSLVLGSIMIAVILLSTRFRVNPDNIATPVAGSLGDVVTLFILSYFARLIWSVIDGGNFWIAYIIYAVYAIVVPISFWIVYKNEYVKPVLIAGWVPVLISVIISTGGGVILELSEGRFHDIALFQPLINGIGGNLVSVQASRIATQLHSECQRKILPDNNGRVCQAPWSVFMNGVHATSARVLLFLVIPGHILFVTIAWLVRMHPEGRSYDFLFLLTFVVAALIQVSILLYFAKILSNFMWSHGQDPDIATIPYLTAVGDLLGTGILYLAFLIQSPNGLD</sequence>
<feature type="transmembrane region" description="Helical" evidence="9">
    <location>
        <begin position="148"/>
        <end position="168"/>
    </location>
</feature>
<dbReference type="AlphaFoldDB" id="A0A1D2MJJ2"/>
<comment type="similarity">
    <text evidence="2">Belongs to the SLC41A transporter family.</text>
</comment>
<dbReference type="Pfam" id="PF01769">
    <property type="entry name" value="MgtE"/>
    <property type="match status" value="2"/>
</dbReference>
<evidence type="ECO:0000256" key="5">
    <source>
        <dbReference type="ARBA" id="ARBA00022842"/>
    </source>
</evidence>
<organism evidence="11 12">
    <name type="scientific">Orchesella cincta</name>
    <name type="common">Springtail</name>
    <name type="synonym">Podura cincta</name>
    <dbReference type="NCBI Taxonomy" id="48709"/>
    <lineage>
        <taxon>Eukaryota</taxon>
        <taxon>Metazoa</taxon>
        <taxon>Ecdysozoa</taxon>
        <taxon>Arthropoda</taxon>
        <taxon>Hexapoda</taxon>
        <taxon>Collembola</taxon>
        <taxon>Entomobryomorpha</taxon>
        <taxon>Entomobryoidea</taxon>
        <taxon>Orchesellidae</taxon>
        <taxon>Orchesellinae</taxon>
        <taxon>Orchesella</taxon>
    </lineage>
</organism>
<feature type="transmembrane region" description="Helical" evidence="9">
    <location>
        <begin position="362"/>
        <end position="382"/>
    </location>
</feature>
<dbReference type="OrthoDB" id="666972at2759"/>
<comment type="caution">
    <text evidence="11">The sequence shown here is derived from an EMBL/GenBank/DDBJ whole genome shotgun (WGS) entry which is preliminary data.</text>
</comment>
<dbReference type="PANTHER" id="PTHR16228:SF7">
    <property type="entry name" value="SLC41A_MGTE INTEGRAL MEMBRANE DOMAIN-CONTAINING PROTEIN"/>
    <property type="match status" value="1"/>
</dbReference>
<dbReference type="InterPro" id="IPR045349">
    <property type="entry name" value="SLC41A1-3"/>
</dbReference>
<dbReference type="FunFam" id="1.10.357.20:FF:000001">
    <property type="entry name" value="Solute carrier family 41 member 2"/>
    <property type="match status" value="1"/>
</dbReference>
<keyword evidence="3" id="KW-0813">Transport</keyword>
<evidence type="ECO:0000256" key="3">
    <source>
        <dbReference type="ARBA" id="ARBA00022448"/>
    </source>
</evidence>
<evidence type="ECO:0000313" key="12">
    <source>
        <dbReference type="Proteomes" id="UP000094527"/>
    </source>
</evidence>
<dbReference type="EMBL" id="LJIJ01001065">
    <property type="protein sequence ID" value="ODM93143.1"/>
    <property type="molecule type" value="Genomic_DNA"/>
</dbReference>
<protein>
    <submittedName>
        <fullName evidence="11">Solute carrier family 41 member 2</fullName>
    </submittedName>
</protein>
<keyword evidence="8 9" id="KW-0472">Membrane</keyword>
<evidence type="ECO:0000313" key="11">
    <source>
        <dbReference type="EMBL" id="ODM93143.1"/>
    </source>
</evidence>
<keyword evidence="7" id="KW-0406">Ion transport</keyword>
<feature type="transmembrane region" description="Helical" evidence="9">
    <location>
        <begin position="260"/>
        <end position="285"/>
    </location>
</feature>
<evidence type="ECO:0000256" key="6">
    <source>
        <dbReference type="ARBA" id="ARBA00022989"/>
    </source>
</evidence>
<feature type="transmembrane region" description="Helical" evidence="9">
    <location>
        <begin position="330"/>
        <end position="350"/>
    </location>
</feature>